<dbReference type="AlphaFoldDB" id="A0AAP0HPL4"/>
<keyword evidence="2" id="KW-1185">Reference proteome</keyword>
<gene>
    <name evidence="1" type="ORF">Scep_025698</name>
</gene>
<dbReference type="EMBL" id="JBBNAG010000011">
    <property type="protein sequence ID" value="KAK9094229.1"/>
    <property type="molecule type" value="Genomic_DNA"/>
</dbReference>
<protein>
    <submittedName>
        <fullName evidence="1">Uncharacterized protein</fullName>
    </submittedName>
</protein>
<evidence type="ECO:0000313" key="1">
    <source>
        <dbReference type="EMBL" id="KAK9094229.1"/>
    </source>
</evidence>
<dbReference type="Proteomes" id="UP001419268">
    <property type="component" value="Unassembled WGS sequence"/>
</dbReference>
<proteinExistence type="predicted"/>
<name>A0AAP0HPL4_9MAGN</name>
<reference evidence="1 2" key="1">
    <citation type="submission" date="2024-01" db="EMBL/GenBank/DDBJ databases">
        <title>Genome assemblies of Stephania.</title>
        <authorList>
            <person name="Yang L."/>
        </authorList>
    </citation>
    <scope>NUCLEOTIDE SEQUENCE [LARGE SCALE GENOMIC DNA]</scope>
    <source>
        <strain evidence="1">JXDWG</strain>
        <tissue evidence="1">Leaf</tissue>
    </source>
</reference>
<organism evidence="1 2">
    <name type="scientific">Stephania cephalantha</name>
    <dbReference type="NCBI Taxonomy" id="152367"/>
    <lineage>
        <taxon>Eukaryota</taxon>
        <taxon>Viridiplantae</taxon>
        <taxon>Streptophyta</taxon>
        <taxon>Embryophyta</taxon>
        <taxon>Tracheophyta</taxon>
        <taxon>Spermatophyta</taxon>
        <taxon>Magnoliopsida</taxon>
        <taxon>Ranunculales</taxon>
        <taxon>Menispermaceae</taxon>
        <taxon>Menispermoideae</taxon>
        <taxon>Cissampelideae</taxon>
        <taxon>Stephania</taxon>
    </lineage>
</organism>
<evidence type="ECO:0000313" key="2">
    <source>
        <dbReference type="Proteomes" id="UP001419268"/>
    </source>
</evidence>
<comment type="caution">
    <text evidence="1">The sequence shown here is derived from an EMBL/GenBank/DDBJ whole genome shotgun (WGS) entry which is preliminary data.</text>
</comment>
<sequence length="57" mass="6601">MEHNIPSDVNLPRWTQTLIALMLTAIPQKYALFRSKLVLMSIIRTQIWKACTSKNSK</sequence>
<accession>A0AAP0HPL4</accession>